<dbReference type="Proteomes" id="UP000037460">
    <property type="component" value="Unassembled WGS sequence"/>
</dbReference>
<evidence type="ECO:0000256" key="1">
    <source>
        <dbReference type="SAM" id="MobiDB-lite"/>
    </source>
</evidence>
<accession>A0A0M0JRN5</accession>
<dbReference type="EMBL" id="JWZX01002455">
    <property type="protein sequence ID" value="KOO29145.1"/>
    <property type="molecule type" value="Genomic_DNA"/>
</dbReference>
<feature type="non-terminal residue" evidence="2">
    <location>
        <position position="1"/>
    </location>
</feature>
<protein>
    <submittedName>
        <fullName evidence="2">Uncharacterized protein</fullName>
    </submittedName>
</protein>
<gene>
    <name evidence="2" type="ORF">Ctob_006400</name>
</gene>
<comment type="caution">
    <text evidence="2">The sequence shown here is derived from an EMBL/GenBank/DDBJ whole genome shotgun (WGS) entry which is preliminary data.</text>
</comment>
<keyword evidence="3" id="KW-1185">Reference proteome</keyword>
<organism evidence="2 3">
    <name type="scientific">Chrysochromulina tobinii</name>
    <dbReference type="NCBI Taxonomy" id="1460289"/>
    <lineage>
        <taxon>Eukaryota</taxon>
        <taxon>Haptista</taxon>
        <taxon>Haptophyta</taxon>
        <taxon>Prymnesiophyceae</taxon>
        <taxon>Prymnesiales</taxon>
        <taxon>Chrysochromulinaceae</taxon>
        <taxon>Chrysochromulina</taxon>
    </lineage>
</organism>
<dbReference type="AlphaFoldDB" id="A0A0M0JRN5"/>
<evidence type="ECO:0000313" key="2">
    <source>
        <dbReference type="EMBL" id="KOO29145.1"/>
    </source>
</evidence>
<reference evidence="3" key="1">
    <citation type="journal article" date="2015" name="PLoS Genet.">
        <title>Genome Sequence and Transcriptome Analyses of Chrysochromulina tobin: Metabolic Tools for Enhanced Algal Fitness in the Prominent Order Prymnesiales (Haptophyceae).</title>
        <authorList>
            <person name="Hovde B.T."/>
            <person name="Deodato C.R."/>
            <person name="Hunsperger H.M."/>
            <person name="Ryken S.A."/>
            <person name="Yost W."/>
            <person name="Jha R.K."/>
            <person name="Patterson J."/>
            <person name="Monnat R.J. Jr."/>
            <person name="Barlow S.B."/>
            <person name="Starkenburg S.R."/>
            <person name="Cattolico R.A."/>
        </authorList>
    </citation>
    <scope>NUCLEOTIDE SEQUENCE</scope>
    <source>
        <strain evidence="3">CCMP291</strain>
    </source>
</reference>
<evidence type="ECO:0000313" key="3">
    <source>
        <dbReference type="Proteomes" id="UP000037460"/>
    </source>
</evidence>
<feature type="region of interest" description="Disordered" evidence="1">
    <location>
        <begin position="83"/>
        <end position="123"/>
    </location>
</feature>
<sequence length="123" mass="13414">VRVARGDVIVIHVPDDSNAADFLTKWIPVAKLNASIAYTSNAAAKQDGVNAPQQAPALEASALEIEWVYMTLRSGTRKHAPTIAKEAAWGDPPSPVEEPPHELSVDDKMEVEEVDDDEDEKRV</sequence>
<proteinExistence type="predicted"/>
<feature type="compositionally biased region" description="Basic and acidic residues" evidence="1">
    <location>
        <begin position="98"/>
        <end position="108"/>
    </location>
</feature>
<feature type="compositionally biased region" description="Acidic residues" evidence="1">
    <location>
        <begin position="109"/>
        <end position="123"/>
    </location>
</feature>
<name>A0A0M0JRN5_9EUKA</name>